<evidence type="ECO:0000313" key="3">
    <source>
        <dbReference type="EMBL" id="KIH51532.1"/>
    </source>
</evidence>
<sequence length="580" mass="68086">MAVLLESTSNERAAANELERTTHIHEMEKIECELSSVRQELEAAQKLLKEKEESEKPKEEQGWGWEDSQSTEDESKEIPILRAKVAELEESERECKKVIVEQQSKIESMQEELVNAETCREELEDASQQVNELQRELREMKRQVQAHNNEEERLKNRISELEKNTESSWGDDWNDTTTSASKVNEEQEELERIRDEADRKVAELELQVEQKVCALVDAEKELTVLRVRIGKLETEKLQADLQMTAEEDGWGNEWKAEEQKDVDSAAETQRREEAEALVESLRDVAATLREQVDDLQEKLLSATEVSEERQNEICRLQTKIEQLQTTIESRTELQEAEHHRSECELETLCEERRRVQDELASAETEKIRLEEQLMASKMMCDDLKTELQLQKANSSELTEKYDEIRTRCGDVEAMLKVWKATVEAERNSLSERLAMVKSELEAVMEQIQSREEQEKNVDQRSLDELRELKIQKEHLETNLNEMRRELEEKEVQNNLLKDSEARLLDSVDEYGAQAERYQQETERLQQVVNTLEQERTELEEEIEELRNSEKMREQHQHEIEERLHVVEKGREVLETKISQQ</sequence>
<feature type="compositionally biased region" description="Basic and acidic residues" evidence="2">
    <location>
        <begin position="254"/>
        <end position="271"/>
    </location>
</feature>
<keyword evidence="1" id="KW-0175">Coiled coil</keyword>
<feature type="non-terminal residue" evidence="3">
    <location>
        <position position="580"/>
    </location>
</feature>
<feature type="coiled-coil region" evidence="1">
    <location>
        <begin position="271"/>
        <end position="312"/>
    </location>
</feature>
<dbReference type="EMBL" id="KN746327">
    <property type="protein sequence ID" value="KIH51532.1"/>
    <property type="molecule type" value="Genomic_DNA"/>
</dbReference>
<evidence type="ECO:0000313" key="4">
    <source>
        <dbReference type="Proteomes" id="UP000054047"/>
    </source>
</evidence>
<accession>A0A0C2CP38</accession>
<dbReference type="Proteomes" id="UP000054047">
    <property type="component" value="Unassembled WGS sequence"/>
</dbReference>
<dbReference type="OrthoDB" id="5870171at2759"/>
<gene>
    <name evidence="3" type="ORF">ANCDUO_18382</name>
</gene>
<keyword evidence="4" id="KW-1185">Reference proteome</keyword>
<name>A0A0C2CP38_9BILA</name>
<protein>
    <recommendedName>
        <fullName evidence="5">M protein repeat protein</fullName>
    </recommendedName>
</protein>
<feature type="compositionally biased region" description="Basic and acidic residues" evidence="2">
    <location>
        <begin position="46"/>
        <end position="61"/>
    </location>
</feature>
<feature type="region of interest" description="Disordered" evidence="2">
    <location>
        <begin position="162"/>
        <end position="191"/>
    </location>
</feature>
<feature type="region of interest" description="Disordered" evidence="2">
    <location>
        <begin position="246"/>
        <end position="271"/>
    </location>
</feature>
<feature type="region of interest" description="Disordered" evidence="2">
    <location>
        <begin position="1"/>
        <end position="21"/>
    </location>
</feature>
<feature type="compositionally biased region" description="Polar residues" evidence="2">
    <location>
        <begin position="1"/>
        <end position="11"/>
    </location>
</feature>
<evidence type="ECO:0008006" key="5">
    <source>
        <dbReference type="Google" id="ProtNLM"/>
    </source>
</evidence>
<dbReference type="AlphaFoldDB" id="A0A0C2CP38"/>
<evidence type="ECO:0000256" key="1">
    <source>
        <dbReference type="SAM" id="Coils"/>
    </source>
</evidence>
<feature type="compositionally biased region" description="Basic and acidic residues" evidence="2">
    <location>
        <begin position="544"/>
        <end position="561"/>
    </location>
</feature>
<reference evidence="3 4" key="1">
    <citation type="submission" date="2013-12" db="EMBL/GenBank/DDBJ databases">
        <title>Draft genome of the parsitic nematode Ancylostoma duodenale.</title>
        <authorList>
            <person name="Mitreva M."/>
        </authorList>
    </citation>
    <scope>NUCLEOTIDE SEQUENCE [LARGE SCALE GENOMIC DNA]</scope>
    <source>
        <strain evidence="3 4">Zhejiang</strain>
    </source>
</reference>
<proteinExistence type="predicted"/>
<organism evidence="3 4">
    <name type="scientific">Ancylostoma duodenale</name>
    <dbReference type="NCBI Taxonomy" id="51022"/>
    <lineage>
        <taxon>Eukaryota</taxon>
        <taxon>Metazoa</taxon>
        <taxon>Ecdysozoa</taxon>
        <taxon>Nematoda</taxon>
        <taxon>Chromadorea</taxon>
        <taxon>Rhabditida</taxon>
        <taxon>Rhabditina</taxon>
        <taxon>Rhabditomorpha</taxon>
        <taxon>Strongyloidea</taxon>
        <taxon>Ancylostomatidae</taxon>
        <taxon>Ancylostomatinae</taxon>
        <taxon>Ancylostoma</taxon>
    </lineage>
</organism>
<feature type="region of interest" description="Disordered" evidence="2">
    <location>
        <begin position="46"/>
        <end position="78"/>
    </location>
</feature>
<feature type="region of interest" description="Disordered" evidence="2">
    <location>
        <begin position="539"/>
        <end position="561"/>
    </location>
</feature>
<evidence type="ECO:0000256" key="2">
    <source>
        <dbReference type="SAM" id="MobiDB-lite"/>
    </source>
</evidence>